<dbReference type="AlphaFoldDB" id="H2XJT9"/>
<dbReference type="InterPro" id="IPR003591">
    <property type="entry name" value="Leu-rich_rpt_typical-subtyp"/>
</dbReference>
<dbReference type="GeneTree" id="ENSGT00940000164427"/>
<dbReference type="PANTHER" id="PTHR45842:SF12">
    <property type="entry name" value="KEKKON 5, ISOFORM A"/>
    <property type="match status" value="1"/>
</dbReference>
<keyword evidence="5" id="KW-1133">Transmembrane helix</keyword>
<sequence length="335" mass="36826">MRLCVRGSMLKLSKAYTCLGGCNCSTDVVTSGIEVYCRGKNMHRIPAEALAREAWGSVVIDFGLNELSALPANAFRGQTKLKRLILDHNDIEKVDPACFNKLPKLLYLDISINKITKLPRRVFSRLANLKVLDLSQNSLDSVSAATFDGLRNLEALFLQNNPTLNYIPATTFTNLPRLKYLFLYGCGLRSVSIPDTGLNVKYIWLFGNPLNCNCRLVSLAMYLQTSKVILDSGLEKLEVDTGNPRGDAAVRVKLNSIRVKIMPTICVSPTNRHRSVVGIPVAKIPVGSLTCPDEPVYIIVSVFLGIICFALSVPVVFCLVGAYLLVLKLGKTKFG</sequence>
<reference evidence="6" key="4">
    <citation type="submission" date="2025-09" db="UniProtKB">
        <authorList>
            <consortium name="Ensembl"/>
        </authorList>
    </citation>
    <scope>IDENTIFICATION</scope>
</reference>
<dbReference type="PRINTS" id="PR00019">
    <property type="entry name" value="LEURICHRPT"/>
</dbReference>
<dbReference type="PANTHER" id="PTHR45842">
    <property type="entry name" value="SYNAPTIC ADHESION-LIKE MOLECULE SALM"/>
    <property type="match status" value="1"/>
</dbReference>
<evidence type="ECO:0000313" key="6">
    <source>
        <dbReference type="Ensembl" id="ENSCINP00000029921.1"/>
    </source>
</evidence>
<keyword evidence="2" id="KW-0732">Signal</keyword>
<dbReference type="InterPro" id="IPR050467">
    <property type="entry name" value="LRFN"/>
</dbReference>
<keyword evidence="5" id="KW-0812">Transmembrane</keyword>
<keyword evidence="7" id="KW-1185">Reference proteome</keyword>
<evidence type="ECO:0000256" key="2">
    <source>
        <dbReference type="ARBA" id="ARBA00022729"/>
    </source>
</evidence>
<dbReference type="InParanoid" id="H2XJT9"/>
<dbReference type="Gene3D" id="3.80.10.10">
    <property type="entry name" value="Ribonuclease Inhibitor"/>
    <property type="match status" value="2"/>
</dbReference>
<accession>H2XJT9</accession>
<evidence type="ECO:0000313" key="7">
    <source>
        <dbReference type="Proteomes" id="UP000008144"/>
    </source>
</evidence>
<evidence type="ECO:0008006" key="8">
    <source>
        <dbReference type="Google" id="ProtNLM"/>
    </source>
</evidence>
<protein>
    <recommendedName>
        <fullName evidence="8">LRRNT domain-containing protein</fullName>
    </recommendedName>
</protein>
<dbReference type="Pfam" id="PF13855">
    <property type="entry name" value="LRR_8"/>
    <property type="match status" value="1"/>
</dbReference>
<dbReference type="SUPFAM" id="SSF52058">
    <property type="entry name" value="L domain-like"/>
    <property type="match status" value="1"/>
</dbReference>
<evidence type="ECO:0000256" key="4">
    <source>
        <dbReference type="ARBA" id="ARBA00023180"/>
    </source>
</evidence>
<organism evidence="6 7">
    <name type="scientific">Ciona intestinalis</name>
    <name type="common">Transparent sea squirt</name>
    <name type="synonym">Ascidia intestinalis</name>
    <dbReference type="NCBI Taxonomy" id="7719"/>
    <lineage>
        <taxon>Eukaryota</taxon>
        <taxon>Metazoa</taxon>
        <taxon>Chordata</taxon>
        <taxon>Tunicata</taxon>
        <taxon>Ascidiacea</taxon>
        <taxon>Phlebobranchia</taxon>
        <taxon>Cionidae</taxon>
        <taxon>Ciona</taxon>
    </lineage>
</organism>
<dbReference type="HOGENOM" id="CLU_830369_0_0_1"/>
<proteinExistence type="predicted"/>
<keyword evidence="1" id="KW-0433">Leucine-rich repeat</keyword>
<evidence type="ECO:0000256" key="5">
    <source>
        <dbReference type="SAM" id="Phobius"/>
    </source>
</evidence>
<keyword evidence="3" id="KW-0677">Repeat</keyword>
<dbReference type="SMART" id="SM00369">
    <property type="entry name" value="LRR_TYP"/>
    <property type="match status" value="6"/>
</dbReference>
<dbReference type="STRING" id="7719.ENSCINP00000029921"/>
<dbReference type="InterPro" id="IPR001611">
    <property type="entry name" value="Leu-rich_rpt"/>
</dbReference>
<feature type="transmembrane region" description="Helical" evidence="5">
    <location>
        <begin position="296"/>
        <end position="326"/>
    </location>
</feature>
<reference evidence="6" key="2">
    <citation type="journal article" date="2008" name="Genome Biol.">
        <title>Improved genome assembly and evidence-based global gene model set for the chordate Ciona intestinalis: new insight into intron and operon populations.</title>
        <authorList>
            <person name="Satou Y."/>
            <person name="Mineta K."/>
            <person name="Ogasawara M."/>
            <person name="Sasakura Y."/>
            <person name="Shoguchi E."/>
            <person name="Ueno K."/>
            <person name="Yamada L."/>
            <person name="Matsumoto J."/>
            <person name="Wasserscheid J."/>
            <person name="Dewar K."/>
            <person name="Wiley G.B."/>
            <person name="Macmil S.L."/>
            <person name="Roe B.A."/>
            <person name="Zeller R.W."/>
            <person name="Hastings K.E."/>
            <person name="Lemaire P."/>
            <person name="Lindquist E."/>
            <person name="Endo T."/>
            <person name="Hotta K."/>
            <person name="Inaba K."/>
        </authorList>
    </citation>
    <scope>NUCLEOTIDE SEQUENCE [LARGE SCALE GENOMIC DNA]</scope>
    <source>
        <strain evidence="6">wild type</strain>
    </source>
</reference>
<reference evidence="7" key="1">
    <citation type="journal article" date="2002" name="Science">
        <title>The draft genome of Ciona intestinalis: insights into chordate and vertebrate origins.</title>
        <authorList>
            <person name="Dehal P."/>
            <person name="Satou Y."/>
            <person name="Campbell R.K."/>
            <person name="Chapman J."/>
            <person name="Degnan B."/>
            <person name="De Tomaso A."/>
            <person name="Davidson B."/>
            <person name="Di Gregorio A."/>
            <person name="Gelpke M."/>
            <person name="Goodstein D.M."/>
            <person name="Harafuji N."/>
            <person name="Hastings K.E."/>
            <person name="Ho I."/>
            <person name="Hotta K."/>
            <person name="Huang W."/>
            <person name="Kawashima T."/>
            <person name="Lemaire P."/>
            <person name="Martinez D."/>
            <person name="Meinertzhagen I.A."/>
            <person name="Necula S."/>
            <person name="Nonaka M."/>
            <person name="Putnam N."/>
            <person name="Rash S."/>
            <person name="Saiga H."/>
            <person name="Satake M."/>
            <person name="Terry A."/>
            <person name="Yamada L."/>
            <person name="Wang H.G."/>
            <person name="Awazu S."/>
            <person name="Azumi K."/>
            <person name="Boore J."/>
            <person name="Branno M."/>
            <person name="Chin-Bow S."/>
            <person name="DeSantis R."/>
            <person name="Doyle S."/>
            <person name="Francino P."/>
            <person name="Keys D.N."/>
            <person name="Haga S."/>
            <person name="Hayashi H."/>
            <person name="Hino K."/>
            <person name="Imai K.S."/>
            <person name="Inaba K."/>
            <person name="Kano S."/>
            <person name="Kobayashi K."/>
            <person name="Kobayashi M."/>
            <person name="Lee B.I."/>
            <person name="Makabe K.W."/>
            <person name="Manohar C."/>
            <person name="Matassi G."/>
            <person name="Medina M."/>
            <person name="Mochizuki Y."/>
            <person name="Mount S."/>
            <person name="Morishita T."/>
            <person name="Miura S."/>
            <person name="Nakayama A."/>
            <person name="Nishizaka S."/>
            <person name="Nomoto H."/>
            <person name="Ohta F."/>
            <person name="Oishi K."/>
            <person name="Rigoutsos I."/>
            <person name="Sano M."/>
            <person name="Sasaki A."/>
            <person name="Sasakura Y."/>
            <person name="Shoguchi E."/>
            <person name="Shin-i T."/>
            <person name="Spagnuolo A."/>
            <person name="Stainier D."/>
            <person name="Suzuki M.M."/>
            <person name="Tassy O."/>
            <person name="Takatori N."/>
            <person name="Tokuoka M."/>
            <person name="Yagi K."/>
            <person name="Yoshizaki F."/>
            <person name="Wada S."/>
            <person name="Zhang C."/>
            <person name="Hyatt P.D."/>
            <person name="Larimer F."/>
            <person name="Detter C."/>
            <person name="Doggett N."/>
            <person name="Glavina T."/>
            <person name="Hawkins T."/>
            <person name="Richardson P."/>
            <person name="Lucas S."/>
            <person name="Kohara Y."/>
            <person name="Levine M."/>
            <person name="Satoh N."/>
            <person name="Rokhsar D.S."/>
        </authorList>
    </citation>
    <scope>NUCLEOTIDE SEQUENCE [LARGE SCALE GENOMIC DNA]</scope>
</reference>
<evidence type="ECO:0000256" key="1">
    <source>
        <dbReference type="ARBA" id="ARBA00022614"/>
    </source>
</evidence>
<dbReference type="EMBL" id="EAAA01001120">
    <property type="status" value="NOT_ANNOTATED_CDS"/>
    <property type="molecule type" value="Genomic_DNA"/>
</dbReference>
<evidence type="ECO:0000256" key="3">
    <source>
        <dbReference type="ARBA" id="ARBA00022737"/>
    </source>
</evidence>
<dbReference type="InterPro" id="IPR032675">
    <property type="entry name" value="LRR_dom_sf"/>
</dbReference>
<name>H2XJT9_CIOIN</name>
<dbReference type="Proteomes" id="UP000008144">
    <property type="component" value="Chromosome 13"/>
</dbReference>
<keyword evidence="5" id="KW-0472">Membrane</keyword>
<reference evidence="6" key="3">
    <citation type="submission" date="2025-08" db="UniProtKB">
        <authorList>
            <consortium name="Ensembl"/>
        </authorList>
    </citation>
    <scope>IDENTIFICATION</scope>
</reference>
<dbReference type="Ensembl" id="ENSCINT00000036151.1">
    <property type="protein sequence ID" value="ENSCINP00000029921.1"/>
    <property type="gene ID" value="ENSCING00000024554.1"/>
</dbReference>
<keyword evidence="4" id="KW-0325">Glycoprotein</keyword>